<dbReference type="PANTHER" id="PTHR42760">
    <property type="entry name" value="SHORT-CHAIN DEHYDROGENASES/REDUCTASES FAMILY MEMBER"/>
    <property type="match status" value="1"/>
</dbReference>
<dbReference type="Gene3D" id="3.40.50.720">
    <property type="entry name" value="NAD(P)-binding Rossmann-like Domain"/>
    <property type="match status" value="1"/>
</dbReference>
<evidence type="ECO:0000313" key="4">
    <source>
        <dbReference type="EMBL" id="KAF9473930.1"/>
    </source>
</evidence>
<dbReference type="PROSITE" id="PS00061">
    <property type="entry name" value="ADH_SHORT"/>
    <property type="match status" value="1"/>
</dbReference>
<dbReference type="FunFam" id="3.40.50.720:FF:000084">
    <property type="entry name" value="Short-chain dehydrogenase reductase"/>
    <property type="match status" value="1"/>
</dbReference>
<protein>
    <submittedName>
        <fullName evidence="4">NAD-binding protein</fullName>
    </submittedName>
</protein>
<comment type="caution">
    <text evidence="4">The sequence shown here is derived from an EMBL/GenBank/DDBJ whole genome shotgun (WGS) entry which is preliminary data.</text>
</comment>
<proteinExistence type="inferred from homology"/>
<dbReference type="AlphaFoldDB" id="A0A9P5YUB3"/>
<dbReference type="InterPro" id="IPR002347">
    <property type="entry name" value="SDR_fam"/>
</dbReference>
<sequence>MARVAFITGASRGIGMAIALRLAQDGYDIALNDILPQKAELEVVQEEIRKSGKQAIICIGDVSVEEEVKRMVEDAVRELGSLNVMVANAGICITKPFLETTKGEFDRMYAVNVNGVFLCYKYAAMQMIKQGKGGRIIGASSITGKQGFSTLAGYSSTKFAVRGLTQSVASELAKYGITVNAYAPGAVDTIMR</sequence>
<organism evidence="4 5">
    <name type="scientific">Pholiota conissans</name>
    <dbReference type="NCBI Taxonomy" id="109636"/>
    <lineage>
        <taxon>Eukaryota</taxon>
        <taxon>Fungi</taxon>
        <taxon>Dikarya</taxon>
        <taxon>Basidiomycota</taxon>
        <taxon>Agaricomycotina</taxon>
        <taxon>Agaricomycetes</taxon>
        <taxon>Agaricomycetidae</taxon>
        <taxon>Agaricales</taxon>
        <taxon>Agaricineae</taxon>
        <taxon>Strophariaceae</taxon>
        <taxon>Pholiota</taxon>
    </lineage>
</organism>
<reference evidence="4" key="1">
    <citation type="submission" date="2020-11" db="EMBL/GenBank/DDBJ databases">
        <authorList>
            <consortium name="DOE Joint Genome Institute"/>
            <person name="Ahrendt S."/>
            <person name="Riley R."/>
            <person name="Andreopoulos W."/>
            <person name="Labutti K."/>
            <person name="Pangilinan J."/>
            <person name="Ruiz-Duenas F.J."/>
            <person name="Barrasa J.M."/>
            <person name="Sanchez-Garcia M."/>
            <person name="Camarero S."/>
            <person name="Miyauchi S."/>
            <person name="Serrano A."/>
            <person name="Linde D."/>
            <person name="Babiker R."/>
            <person name="Drula E."/>
            <person name="Ayuso-Fernandez I."/>
            <person name="Pacheco R."/>
            <person name="Padilla G."/>
            <person name="Ferreira P."/>
            <person name="Barriuso J."/>
            <person name="Kellner H."/>
            <person name="Castanera R."/>
            <person name="Alfaro M."/>
            <person name="Ramirez L."/>
            <person name="Pisabarro A.G."/>
            <person name="Kuo A."/>
            <person name="Tritt A."/>
            <person name="Lipzen A."/>
            <person name="He G."/>
            <person name="Yan M."/>
            <person name="Ng V."/>
            <person name="Cullen D."/>
            <person name="Martin F."/>
            <person name="Rosso M.-N."/>
            <person name="Henrissat B."/>
            <person name="Hibbett D."/>
            <person name="Martinez A.T."/>
            <person name="Grigoriev I.V."/>
        </authorList>
    </citation>
    <scope>NUCLEOTIDE SEQUENCE</scope>
    <source>
        <strain evidence="4">CIRM-BRFM 674</strain>
    </source>
</reference>
<dbReference type="SUPFAM" id="SSF51735">
    <property type="entry name" value="NAD(P)-binding Rossmann-fold domains"/>
    <property type="match status" value="1"/>
</dbReference>
<evidence type="ECO:0000256" key="2">
    <source>
        <dbReference type="ARBA" id="ARBA00022857"/>
    </source>
</evidence>
<dbReference type="Proteomes" id="UP000807469">
    <property type="component" value="Unassembled WGS sequence"/>
</dbReference>
<keyword evidence="5" id="KW-1185">Reference proteome</keyword>
<dbReference type="GO" id="GO:0016616">
    <property type="term" value="F:oxidoreductase activity, acting on the CH-OH group of donors, NAD or NADP as acceptor"/>
    <property type="evidence" value="ECO:0007669"/>
    <property type="project" value="TreeGrafter"/>
</dbReference>
<dbReference type="EMBL" id="MU155407">
    <property type="protein sequence ID" value="KAF9473930.1"/>
    <property type="molecule type" value="Genomic_DNA"/>
</dbReference>
<gene>
    <name evidence="4" type="ORF">BDN70DRAFT_885391</name>
</gene>
<accession>A0A9P5YUB3</accession>
<keyword evidence="2" id="KW-0521">NADP</keyword>
<dbReference type="GO" id="GO:0006633">
    <property type="term" value="P:fatty acid biosynthetic process"/>
    <property type="evidence" value="ECO:0007669"/>
    <property type="project" value="TreeGrafter"/>
</dbReference>
<dbReference type="PRINTS" id="PR00081">
    <property type="entry name" value="GDHRDH"/>
</dbReference>
<dbReference type="InterPro" id="IPR036291">
    <property type="entry name" value="NAD(P)-bd_dom_sf"/>
</dbReference>
<dbReference type="OrthoDB" id="498125at2759"/>
<dbReference type="PRINTS" id="PR00080">
    <property type="entry name" value="SDRFAMILY"/>
</dbReference>
<evidence type="ECO:0000313" key="5">
    <source>
        <dbReference type="Proteomes" id="UP000807469"/>
    </source>
</evidence>
<dbReference type="PANTHER" id="PTHR42760:SF121">
    <property type="entry name" value="3-OXOACYL-(ACYL-CARRIER-PROTEIN) REDUCTASE"/>
    <property type="match status" value="1"/>
</dbReference>
<evidence type="ECO:0000256" key="3">
    <source>
        <dbReference type="RuleBase" id="RU000363"/>
    </source>
</evidence>
<dbReference type="GO" id="GO:0048038">
    <property type="term" value="F:quinone binding"/>
    <property type="evidence" value="ECO:0007669"/>
    <property type="project" value="TreeGrafter"/>
</dbReference>
<dbReference type="InterPro" id="IPR020904">
    <property type="entry name" value="Sc_DH/Rdtase_CS"/>
</dbReference>
<comment type="similarity">
    <text evidence="1 3">Belongs to the short-chain dehydrogenases/reductases (SDR) family.</text>
</comment>
<name>A0A9P5YUB3_9AGAR</name>
<dbReference type="Pfam" id="PF00106">
    <property type="entry name" value="adh_short"/>
    <property type="match status" value="1"/>
</dbReference>
<evidence type="ECO:0000256" key="1">
    <source>
        <dbReference type="ARBA" id="ARBA00006484"/>
    </source>
</evidence>